<dbReference type="Pfam" id="PF01762">
    <property type="entry name" value="Galactosyl_T"/>
    <property type="match status" value="1"/>
</dbReference>
<keyword evidence="7" id="KW-0735">Signal-anchor</keyword>
<evidence type="ECO:0000256" key="11">
    <source>
        <dbReference type="ARBA" id="ARBA00023136"/>
    </source>
</evidence>
<protein>
    <recommendedName>
        <fullName evidence="13">Hexosyltransferase</fullName>
        <ecNumber evidence="13">2.4.1.-</ecNumber>
    </recommendedName>
</protein>
<keyword evidence="5 14" id="KW-0808">Transferase</keyword>
<keyword evidence="6" id="KW-0812">Transmembrane</keyword>
<gene>
    <name evidence="14" type="ORF">E1301_Tti009881</name>
</gene>
<evidence type="ECO:0000256" key="5">
    <source>
        <dbReference type="ARBA" id="ARBA00022679"/>
    </source>
</evidence>
<dbReference type="PANTHER" id="PTHR11214">
    <property type="entry name" value="BETA-1,3-N-ACETYLGLUCOSAMINYLTRANSFERASE"/>
    <property type="match status" value="1"/>
</dbReference>
<dbReference type="GO" id="GO:0006629">
    <property type="term" value="P:lipid metabolic process"/>
    <property type="evidence" value="ECO:0007669"/>
    <property type="project" value="UniProtKB-KW"/>
</dbReference>
<evidence type="ECO:0000256" key="13">
    <source>
        <dbReference type="RuleBase" id="RU363063"/>
    </source>
</evidence>
<keyword evidence="4 13" id="KW-0328">Glycosyltransferase</keyword>
<comment type="pathway">
    <text evidence="2">Protein modification; protein glycosylation.</text>
</comment>
<evidence type="ECO:0000256" key="9">
    <source>
        <dbReference type="ARBA" id="ARBA00023034"/>
    </source>
</evidence>
<dbReference type="Gene3D" id="3.90.550.50">
    <property type="match status" value="1"/>
</dbReference>
<sequence length="324" mass="37695">MPKLSPRRAFIAVAVLSTVFAFLVLNHLYAPYQKIWTPISKELYDVISPSSYRYILNQPDLCEKKNPYLVLMIPVTLKETEARAAIRKTWGHESLTSGVSTLSFFVIGQPVQDDSTLQQQLERESEEYGDIIQMDFVDTYQNLTIKTVMIMYWLAKHCQRARYGMKIDADTFLNLPYLVNYLQARGESSREDYISGSVIRDAQPRRNKLSKWFLSEEIYPDTSYPTYVSGAAYVFSIDLASKIYLASRFVKPIPLEDVYVGLCLRVIGVQPVYSTRFLRLRNHFEVRKIKYDRCTFASRITVNGFTPQYLLNIWYDFQKARFTC</sequence>
<evidence type="ECO:0000256" key="4">
    <source>
        <dbReference type="ARBA" id="ARBA00022676"/>
    </source>
</evidence>
<dbReference type="InterPro" id="IPR002659">
    <property type="entry name" value="Glyco_trans_31"/>
</dbReference>
<dbReference type="FunFam" id="3.90.550.50:FF:000001">
    <property type="entry name" value="Hexosyltransferase"/>
    <property type="match status" value="1"/>
</dbReference>
<evidence type="ECO:0000256" key="8">
    <source>
        <dbReference type="ARBA" id="ARBA00022989"/>
    </source>
</evidence>
<accession>A0A5A9P764</accession>
<comment type="caution">
    <text evidence="14">The sequence shown here is derived from an EMBL/GenBank/DDBJ whole genome shotgun (WGS) entry which is preliminary data.</text>
</comment>
<dbReference type="EC" id="2.4.1.-" evidence="13"/>
<reference evidence="14 15" key="1">
    <citation type="journal article" date="2019" name="Mol. Ecol. Resour.">
        <title>Chromosome-level genome assembly of Triplophysa tibetana, a fish adapted to the harsh high-altitude environment of the Tibetan Plateau.</title>
        <authorList>
            <person name="Yang X."/>
            <person name="Liu H."/>
            <person name="Ma Z."/>
            <person name="Zou Y."/>
            <person name="Zou M."/>
            <person name="Mao Y."/>
            <person name="Li X."/>
            <person name="Wang H."/>
            <person name="Chen T."/>
            <person name="Wang W."/>
            <person name="Yang R."/>
        </authorList>
    </citation>
    <scope>NUCLEOTIDE SEQUENCE [LARGE SCALE GENOMIC DNA]</scope>
    <source>
        <strain evidence="14">TTIB1903HZAU</strain>
        <tissue evidence="14">Muscle</tissue>
    </source>
</reference>
<keyword evidence="12" id="KW-0325">Glycoprotein</keyword>
<dbReference type="GO" id="GO:0000139">
    <property type="term" value="C:Golgi membrane"/>
    <property type="evidence" value="ECO:0007669"/>
    <property type="project" value="UniProtKB-SubCell"/>
</dbReference>
<keyword evidence="10" id="KW-0443">Lipid metabolism</keyword>
<dbReference type="GO" id="GO:0006493">
    <property type="term" value="P:protein O-linked glycosylation"/>
    <property type="evidence" value="ECO:0007669"/>
    <property type="project" value="TreeGrafter"/>
</dbReference>
<evidence type="ECO:0000313" key="15">
    <source>
        <dbReference type="Proteomes" id="UP000324632"/>
    </source>
</evidence>
<keyword evidence="9 13" id="KW-0333">Golgi apparatus</keyword>
<dbReference type="Proteomes" id="UP000324632">
    <property type="component" value="Chromosome 9"/>
</dbReference>
<comment type="subcellular location">
    <subcellularLocation>
        <location evidence="1 13">Golgi apparatus membrane</location>
        <topology evidence="1 13">Single-pass type II membrane protein</topology>
    </subcellularLocation>
</comment>
<name>A0A5A9P764_9TELE</name>
<evidence type="ECO:0000256" key="2">
    <source>
        <dbReference type="ARBA" id="ARBA00004922"/>
    </source>
</evidence>
<evidence type="ECO:0000256" key="3">
    <source>
        <dbReference type="ARBA" id="ARBA00008661"/>
    </source>
</evidence>
<dbReference type="GO" id="GO:0008499">
    <property type="term" value="F:N-acetyl-beta-D-glucosaminide beta-(1,3)-galactosyltransferase activity"/>
    <property type="evidence" value="ECO:0007669"/>
    <property type="project" value="TreeGrafter"/>
</dbReference>
<dbReference type="PANTHER" id="PTHR11214:SF361">
    <property type="entry name" value="HEXOSYLTRANSFERASE"/>
    <property type="match status" value="1"/>
</dbReference>
<dbReference type="EMBL" id="SOYY01000009">
    <property type="protein sequence ID" value="KAA0717031.1"/>
    <property type="molecule type" value="Genomic_DNA"/>
</dbReference>
<keyword evidence="15" id="KW-1185">Reference proteome</keyword>
<evidence type="ECO:0000256" key="12">
    <source>
        <dbReference type="ARBA" id="ARBA00023180"/>
    </source>
</evidence>
<keyword evidence="8" id="KW-1133">Transmembrane helix</keyword>
<dbReference type="AlphaFoldDB" id="A0A5A9P764"/>
<proteinExistence type="inferred from homology"/>
<evidence type="ECO:0000256" key="1">
    <source>
        <dbReference type="ARBA" id="ARBA00004323"/>
    </source>
</evidence>
<evidence type="ECO:0000256" key="6">
    <source>
        <dbReference type="ARBA" id="ARBA00022692"/>
    </source>
</evidence>
<comment type="similarity">
    <text evidence="3 13">Belongs to the glycosyltransferase 31 family.</text>
</comment>
<keyword evidence="11" id="KW-0472">Membrane</keyword>
<organism evidence="14 15">
    <name type="scientific">Triplophysa tibetana</name>
    <dbReference type="NCBI Taxonomy" id="1572043"/>
    <lineage>
        <taxon>Eukaryota</taxon>
        <taxon>Metazoa</taxon>
        <taxon>Chordata</taxon>
        <taxon>Craniata</taxon>
        <taxon>Vertebrata</taxon>
        <taxon>Euteleostomi</taxon>
        <taxon>Actinopterygii</taxon>
        <taxon>Neopterygii</taxon>
        <taxon>Teleostei</taxon>
        <taxon>Ostariophysi</taxon>
        <taxon>Cypriniformes</taxon>
        <taxon>Nemacheilidae</taxon>
        <taxon>Triplophysa</taxon>
    </lineage>
</organism>
<evidence type="ECO:0000256" key="7">
    <source>
        <dbReference type="ARBA" id="ARBA00022968"/>
    </source>
</evidence>
<evidence type="ECO:0000313" key="14">
    <source>
        <dbReference type="EMBL" id="KAA0717031.1"/>
    </source>
</evidence>
<evidence type="ECO:0000256" key="10">
    <source>
        <dbReference type="ARBA" id="ARBA00023098"/>
    </source>
</evidence>